<organism evidence="1">
    <name type="scientific">viral metagenome</name>
    <dbReference type="NCBI Taxonomy" id="1070528"/>
    <lineage>
        <taxon>unclassified sequences</taxon>
        <taxon>metagenomes</taxon>
        <taxon>organismal metagenomes</taxon>
    </lineage>
</organism>
<sequence length="39" mass="4720">MKYKPPCFGYWNNIVVSCNKCHYLKYCIKESLKRLGDYI</sequence>
<gene>
    <name evidence="1" type="ORF">MM415B04908_0003</name>
</gene>
<protein>
    <submittedName>
        <fullName evidence="1">Uncharacterized protein</fullName>
    </submittedName>
</protein>
<accession>A0A6M3LUB7</accession>
<dbReference type="AlphaFoldDB" id="A0A6M3LUB7"/>
<reference evidence="1" key="1">
    <citation type="submission" date="2020-03" db="EMBL/GenBank/DDBJ databases">
        <title>The deep terrestrial virosphere.</title>
        <authorList>
            <person name="Holmfeldt K."/>
            <person name="Nilsson E."/>
            <person name="Simone D."/>
            <person name="Lopez-Fernandez M."/>
            <person name="Wu X."/>
            <person name="de Brujin I."/>
            <person name="Lundin D."/>
            <person name="Andersson A."/>
            <person name="Bertilsson S."/>
            <person name="Dopson M."/>
        </authorList>
    </citation>
    <scope>NUCLEOTIDE SEQUENCE</scope>
    <source>
        <strain evidence="1">MM415B04908</strain>
    </source>
</reference>
<proteinExistence type="predicted"/>
<name>A0A6M3LUB7_9ZZZZ</name>
<evidence type="ECO:0000313" key="1">
    <source>
        <dbReference type="EMBL" id="QJA96165.1"/>
    </source>
</evidence>
<dbReference type="PROSITE" id="PS51257">
    <property type="entry name" value="PROKAR_LIPOPROTEIN"/>
    <property type="match status" value="1"/>
</dbReference>
<dbReference type="EMBL" id="MT143376">
    <property type="protein sequence ID" value="QJA96165.1"/>
    <property type="molecule type" value="Genomic_DNA"/>
</dbReference>